<accession>A0A4Q9MRM0</accession>
<feature type="compositionally biased region" description="Gly residues" evidence="1">
    <location>
        <begin position="94"/>
        <end position="104"/>
    </location>
</feature>
<evidence type="ECO:0000256" key="1">
    <source>
        <dbReference type="SAM" id="MobiDB-lite"/>
    </source>
</evidence>
<dbReference type="AlphaFoldDB" id="A0A4Q9MRM0"/>
<sequence length="104" mass="11174">MRGRVYVKKKFVSLTKARQAFRFLWCFASSSSSSSAALRLRMGHKAAARRDSSGSVDGSSAPDFGEKAGEGGSEGRVGERSRRNPNQRICELKGSGGMKGSSRV</sequence>
<dbReference type="EMBL" id="ML143415">
    <property type="protein sequence ID" value="TBU29172.1"/>
    <property type="molecule type" value="Genomic_DNA"/>
</dbReference>
<protein>
    <submittedName>
        <fullName evidence="2">Uncharacterized protein</fullName>
    </submittedName>
</protein>
<reference evidence="2" key="1">
    <citation type="submission" date="2019-01" db="EMBL/GenBank/DDBJ databases">
        <title>Draft genome sequences of three monokaryotic isolates of the white-rot basidiomycete fungus Dichomitus squalens.</title>
        <authorList>
            <consortium name="DOE Joint Genome Institute"/>
            <person name="Lopez S.C."/>
            <person name="Andreopoulos B."/>
            <person name="Pangilinan J."/>
            <person name="Lipzen A."/>
            <person name="Riley R."/>
            <person name="Ahrendt S."/>
            <person name="Ng V."/>
            <person name="Barry K."/>
            <person name="Daum C."/>
            <person name="Grigoriev I.V."/>
            <person name="Hilden K.S."/>
            <person name="Makela M.R."/>
            <person name="de Vries R.P."/>
        </authorList>
    </citation>
    <scope>NUCLEOTIDE SEQUENCE [LARGE SCALE GENOMIC DNA]</scope>
    <source>
        <strain evidence="2">OM18370.1</strain>
    </source>
</reference>
<name>A0A4Q9MRM0_9APHY</name>
<dbReference type="Proteomes" id="UP000292957">
    <property type="component" value="Unassembled WGS sequence"/>
</dbReference>
<organism evidence="2">
    <name type="scientific">Dichomitus squalens</name>
    <dbReference type="NCBI Taxonomy" id="114155"/>
    <lineage>
        <taxon>Eukaryota</taxon>
        <taxon>Fungi</taxon>
        <taxon>Dikarya</taxon>
        <taxon>Basidiomycota</taxon>
        <taxon>Agaricomycotina</taxon>
        <taxon>Agaricomycetes</taxon>
        <taxon>Polyporales</taxon>
        <taxon>Polyporaceae</taxon>
        <taxon>Dichomitus</taxon>
    </lineage>
</organism>
<gene>
    <name evidence="2" type="ORF">BD311DRAFT_757094</name>
</gene>
<feature type="region of interest" description="Disordered" evidence="1">
    <location>
        <begin position="30"/>
        <end position="104"/>
    </location>
</feature>
<proteinExistence type="predicted"/>
<evidence type="ECO:0000313" key="2">
    <source>
        <dbReference type="EMBL" id="TBU29172.1"/>
    </source>
</evidence>